<dbReference type="InterPro" id="IPR050463">
    <property type="entry name" value="Gfo/Idh/MocA_oxidrdct_glycsds"/>
</dbReference>
<feature type="domain" description="Gfo/Idh/MocA-like oxidoreductase N-terminal" evidence="2">
    <location>
        <begin position="34"/>
        <end position="147"/>
    </location>
</feature>
<evidence type="ECO:0000256" key="1">
    <source>
        <dbReference type="SAM" id="MobiDB-lite"/>
    </source>
</evidence>
<reference evidence="4 5" key="1">
    <citation type="submission" date="2020-10" db="EMBL/GenBank/DDBJ databases">
        <title>Complete genome sequence of Paludibaculum fermentans P105T, a facultatively anaerobic acidobacterium capable of dissimilatory Fe(III) reduction.</title>
        <authorList>
            <person name="Dedysh S.N."/>
            <person name="Beletsky A.V."/>
            <person name="Kulichevskaya I.S."/>
            <person name="Mardanov A.V."/>
            <person name="Ravin N.V."/>
        </authorList>
    </citation>
    <scope>NUCLEOTIDE SEQUENCE [LARGE SCALE GENOMIC DNA]</scope>
    <source>
        <strain evidence="4 5">P105</strain>
    </source>
</reference>
<gene>
    <name evidence="4" type="ORF">IRI77_10050</name>
</gene>
<evidence type="ECO:0000313" key="5">
    <source>
        <dbReference type="Proteomes" id="UP000593892"/>
    </source>
</evidence>
<dbReference type="GO" id="GO:0000166">
    <property type="term" value="F:nucleotide binding"/>
    <property type="evidence" value="ECO:0007669"/>
    <property type="project" value="InterPro"/>
</dbReference>
<dbReference type="Proteomes" id="UP000593892">
    <property type="component" value="Chromosome"/>
</dbReference>
<protein>
    <submittedName>
        <fullName evidence="4">Gfo/Idh/MocA family oxidoreductase</fullName>
    </submittedName>
</protein>
<sequence length="533" mass="59149">MQRRDLLKSAAASAGLTILKSGTLRGQNAPSNKLNVALVGVWGRGTAHYNVLQNENVVALCDVNEHRTKEALQIFPKAKPYFDWRPMLDQKDIEAVIICTADHHHAFIANWAMNRDMHVYCEKPMGITVDEVRTLRANYNKRKAKIATQHGTQRHAYPNFERLRELILDGAIGELKTVHGWDARRLPRPGYPVAEGMPPSFLHYEQWIGPSPYHPYSPQYFGGSNGLNCLFWNMYRDFGVGQMGDMGAHTMDLLWNSVDAGAPAGIEIDQEVSDKYDPNICPVKLKASFHHPANSWRGPIEIVWYQGGLKPQAPRGYIDLSRVGNGAIFEGTKGSIFADFTTRVILPNNDDGDLTYYKRRGSSETLPLIQGTGQVTQAPPRRPSGQRPPARPMPAGFTSMPSAEVGANGFPTVQMLEGNVPAALGLPNTNVDEILAAQKEGREIGGPGSDVFQREWLDACKGKYNNVKHGTSSKTHCDFDYSGSMMEQMLLGLVAHRAGKKLEYDQATGKVTNSSEANDYLRRDYRPGWKLNG</sequence>
<name>A0A7S7NUY5_PALFE</name>
<dbReference type="InterPro" id="IPR036291">
    <property type="entry name" value="NAD(P)-bd_dom_sf"/>
</dbReference>
<dbReference type="SUPFAM" id="SSF51735">
    <property type="entry name" value="NAD(P)-binding Rossmann-fold domains"/>
    <property type="match status" value="1"/>
</dbReference>
<evidence type="ECO:0000259" key="2">
    <source>
        <dbReference type="Pfam" id="PF01408"/>
    </source>
</evidence>
<proteinExistence type="predicted"/>
<evidence type="ECO:0000259" key="3">
    <source>
        <dbReference type="Pfam" id="PF19051"/>
    </source>
</evidence>
<dbReference type="InterPro" id="IPR000683">
    <property type="entry name" value="Gfo/Idh/MocA-like_OxRdtase_N"/>
</dbReference>
<dbReference type="PANTHER" id="PTHR43818:SF10">
    <property type="entry name" value="NADH-DEPENDENT DEHYDROGENASE-RELATED"/>
    <property type="match status" value="1"/>
</dbReference>
<dbReference type="Pfam" id="PF19051">
    <property type="entry name" value="GFO_IDH_MocA_C2"/>
    <property type="match status" value="1"/>
</dbReference>
<dbReference type="KEGG" id="pfer:IRI77_10050"/>
<evidence type="ECO:0000313" key="4">
    <source>
        <dbReference type="EMBL" id="QOY90273.1"/>
    </source>
</evidence>
<organism evidence="4 5">
    <name type="scientific">Paludibaculum fermentans</name>
    <dbReference type="NCBI Taxonomy" id="1473598"/>
    <lineage>
        <taxon>Bacteria</taxon>
        <taxon>Pseudomonadati</taxon>
        <taxon>Acidobacteriota</taxon>
        <taxon>Terriglobia</taxon>
        <taxon>Bryobacterales</taxon>
        <taxon>Bryobacteraceae</taxon>
        <taxon>Paludibaculum</taxon>
    </lineage>
</organism>
<dbReference type="PANTHER" id="PTHR43818">
    <property type="entry name" value="BCDNA.GH03377"/>
    <property type="match status" value="1"/>
</dbReference>
<feature type="region of interest" description="Disordered" evidence="1">
    <location>
        <begin position="370"/>
        <end position="392"/>
    </location>
</feature>
<dbReference type="Gene3D" id="3.40.50.720">
    <property type="entry name" value="NAD(P)-binding Rossmann-like Domain"/>
    <property type="match status" value="1"/>
</dbReference>
<dbReference type="Pfam" id="PF01408">
    <property type="entry name" value="GFO_IDH_MocA"/>
    <property type="match status" value="1"/>
</dbReference>
<feature type="domain" description="Gfo/Idh/MocA-like oxidoreductase bacterial type C-terminal" evidence="3">
    <location>
        <begin position="199"/>
        <end position="272"/>
    </location>
</feature>
<dbReference type="Gene3D" id="3.30.360.10">
    <property type="entry name" value="Dihydrodipicolinate Reductase, domain 2"/>
    <property type="match status" value="1"/>
</dbReference>
<dbReference type="RefSeq" id="WP_194451938.1">
    <property type="nucleotide sequence ID" value="NZ_CP063849.1"/>
</dbReference>
<dbReference type="EMBL" id="CP063849">
    <property type="protein sequence ID" value="QOY90273.1"/>
    <property type="molecule type" value="Genomic_DNA"/>
</dbReference>
<dbReference type="AlphaFoldDB" id="A0A7S7NUY5"/>
<accession>A0A7S7NUY5</accession>
<keyword evidence="5" id="KW-1185">Reference proteome</keyword>
<dbReference type="InterPro" id="IPR043906">
    <property type="entry name" value="Gfo/Idh/MocA_OxRdtase_bact_C"/>
</dbReference>